<dbReference type="Pfam" id="PF12776">
    <property type="entry name" value="Myb_DNA-bind_3"/>
    <property type="match status" value="1"/>
</dbReference>
<dbReference type="InterPro" id="IPR024752">
    <property type="entry name" value="Myb/SANT-like_dom"/>
</dbReference>
<protein>
    <recommendedName>
        <fullName evidence="1">Myb/SANT-like domain-containing protein</fullName>
    </recommendedName>
</protein>
<dbReference type="EMBL" id="ASHM01071392">
    <property type="protein sequence ID" value="PNX55395.1"/>
    <property type="molecule type" value="Genomic_DNA"/>
</dbReference>
<proteinExistence type="predicted"/>
<name>A0A2K3JMX9_TRIPR</name>
<dbReference type="PANTHER" id="PTHR46250:SF18">
    <property type="entry name" value="MYB_SANT-LIKE DOMAIN-CONTAINING PROTEIN"/>
    <property type="match status" value="1"/>
</dbReference>
<evidence type="ECO:0000259" key="1">
    <source>
        <dbReference type="Pfam" id="PF12776"/>
    </source>
</evidence>
<dbReference type="STRING" id="57577.A0A2K3JMX9"/>
<reference evidence="2 3" key="2">
    <citation type="journal article" date="2017" name="Front. Plant Sci.">
        <title>Gene Classification and Mining of Molecular Markers Useful in Red Clover (Trifolium pratense) Breeding.</title>
        <authorList>
            <person name="Istvanek J."/>
            <person name="Dluhosova J."/>
            <person name="Dluhos P."/>
            <person name="Patkova L."/>
            <person name="Nedelnik J."/>
            <person name="Repkova J."/>
        </authorList>
    </citation>
    <scope>NUCLEOTIDE SEQUENCE [LARGE SCALE GENOMIC DNA]</scope>
    <source>
        <strain evidence="3">cv. Tatra</strain>
        <tissue evidence="2">Young leaves</tissue>
    </source>
</reference>
<organism evidence="2 3">
    <name type="scientific">Trifolium pratense</name>
    <name type="common">Red clover</name>
    <dbReference type="NCBI Taxonomy" id="57577"/>
    <lineage>
        <taxon>Eukaryota</taxon>
        <taxon>Viridiplantae</taxon>
        <taxon>Streptophyta</taxon>
        <taxon>Embryophyta</taxon>
        <taxon>Tracheophyta</taxon>
        <taxon>Spermatophyta</taxon>
        <taxon>Magnoliopsida</taxon>
        <taxon>eudicotyledons</taxon>
        <taxon>Gunneridae</taxon>
        <taxon>Pentapetalae</taxon>
        <taxon>rosids</taxon>
        <taxon>fabids</taxon>
        <taxon>Fabales</taxon>
        <taxon>Fabaceae</taxon>
        <taxon>Papilionoideae</taxon>
        <taxon>50 kb inversion clade</taxon>
        <taxon>NPAAA clade</taxon>
        <taxon>Hologalegina</taxon>
        <taxon>IRL clade</taxon>
        <taxon>Trifolieae</taxon>
        <taxon>Trifolium</taxon>
    </lineage>
</organism>
<comment type="caution">
    <text evidence="2">The sequence shown here is derived from an EMBL/GenBank/DDBJ whole genome shotgun (WGS) entry which is preliminary data.</text>
</comment>
<feature type="domain" description="Myb/SANT-like" evidence="1">
    <location>
        <begin position="13"/>
        <end position="111"/>
    </location>
</feature>
<gene>
    <name evidence="2" type="ORF">L195_g049024</name>
</gene>
<accession>A0A2K3JMX9</accession>
<evidence type="ECO:0000313" key="2">
    <source>
        <dbReference type="EMBL" id="PNX55395.1"/>
    </source>
</evidence>
<feature type="non-terminal residue" evidence="2">
    <location>
        <position position="232"/>
    </location>
</feature>
<evidence type="ECO:0000313" key="3">
    <source>
        <dbReference type="Proteomes" id="UP000236291"/>
    </source>
</evidence>
<dbReference type="AlphaFoldDB" id="A0A2K3JMX9"/>
<dbReference type="Proteomes" id="UP000236291">
    <property type="component" value="Unassembled WGS sequence"/>
</dbReference>
<reference evidence="2 3" key="1">
    <citation type="journal article" date="2014" name="Am. J. Bot.">
        <title>Genome assembly and annotation for red clover (Trifolium pratense; Fabaceae).</title>
        <authorList>
            <person name="Istvanek J."/>
            <person name="Jaros M."/>
            <person name="Krenek A."/>
            <person name="Repkova J."/>
        </authorList>
    </citation>
    <scope>NUCLEOTIDE SEQUENCE [LARGE SCALE GENOMIC DNA]</scope>
    <source>
        <strain evidence="3">cv. Tatra</strain>
        <tissue evidence="2">Young leaves</tissue>
    </source>
</reference>
<dbReference type="PANTHER" id="PTHR46250">
    <property type="entry name" value="MYB/SANT-LIKE DNA-BINDING DOMAIN PROTEIN-RELATED"/>
    <property type="match status" value="1"/>
</dbReference>
<sequence length="232" mass="27216">MQQNNKKKRDRRQWSDSEDEALLDILIEAVNKGHRCDNGQFKAHTLRMTETKLEETFPRCGIEVKPHIESTMKRLRSIYGIIYDMVNQSGFGWDEERKIIKVENDEVWKDYVKSHPNAKDYRYAPIRLIDKLAHAFGKDRATGKRSAPLLIMLRRLDKEEEEQNNDEFEVEVTQSPFLNQSQAKRKCDHMELQPKKRNRGANILCSRYNELGKNFGSIIGESSLRLCEAMNR</sequence>